<organism evidence="20 21">
    <name type="scientific">Pseudogracilibacillus auburnensis</name>
    <dbReference type="NCBI Taxonomy" id="1494959"/>
    <lineage>
        <taxon>Bacteria</taxon>
        <taxon>Bacillati</taxon>
        <taxon>Bacillota</taxon>
        <taxon>Bacilli</taxon>
        <taxon>Bacillales</taxon>
        <taxon>Bacillaceae</taxon>
        <taxon>Pseudogracilibacillus</taxon>
    </lineage>
</organism>
<comment type="subcellular location">
    <subcellularLocation>
        <location evidence="2">Cell membrane</location>
        <topology evidence="2">Multi-pass membrane protein</topology>
    </subcellularLocation>
</comment>
<keyword evidence="11 18" id="KW-0812">Transmembrane</keyword>
<keyword evidence="16" id="KW-0594">Phospholipid biosynthesis</keyword>
<keyword evidence="9" id="KW-0444">Lipid biosynthesis</keyword>
<proteinExistence type="inferred from homology"/>
<evidence type="ECO:0000256" key="7">
    <source>
        <dbReference type="ARBA" id="ARBA00019373"/>
    </source>
</evidence>
<evidence type="ECO:0000256" key="11">
    <source>
        <dbReference type="ARBA" id="ARBA00022692"/>
    </source>
</evidence>
<keyword evidence="8" id="KW-1003">Cell membrane</keyword>
<evidence type="ECO:0000256" key="6">
    <source>
        <dbReference type="ARBA" id="ARBA00012487"/>
    </source>
</evidence>
<dbReference type="PROSITE" id="PS01315">
    <property type="entry name" value="CDS"/>
    <property type="match status" value="1"/>
</dbReference>
<name>A0A2V3W6I3_9BACI</name>
<evidence type="ECO:0000256" key="2">
    <source>
        <dbReference type="ARBA" id="ARBA00004651"/>
    </source>
</evidence>
<dbReference type="UniPathway" id="UPA00557">
    <property type="reaction ID" value="UER00614"/>
</dbReference>
<evidence type="ECO:0000256" key="12">
    <source>
        <dbReference type="ARBA" id="ARBA00022695"/>
    </source>
</evidence>
<keyword evidence="21" id="KW-1185">Reference proteome</keyword>
<dbReference type="GO" id="GO:0004605">
    <property type="term" value="F:phosphatidate cytidylyltransferase activity"/>
    <property type="evidence" value="ECO:0007669"/>
    <property type="project" value="UniProtKB-EC"/>
</dbReference>
<evidence type="ECO:0000256" key="8">
    <source>
        <dbReference type="ARBA" id="ARBA00022475"/>
    </source>
</evidence>
<dbReference type="EC" id="2.7.7.41" evidence="6 18"/>
<keyword evidence="15 19" id="KW-0472">Membrane</keyword>
<dbReference type="Proteomes" id="UP000247978">
    <property type="component" value="Unassembled WGS sequence"/>
</dbReference>
<comment type="catalytic activity">
    <reaction evidence="1 18">
        <text>a 1,2-diacyl-sn-glycero-3-phosphate + CTP + H(+) = a CDP-1,2-diacyl-sn-glycerol + diphosphate</text>
        <dbReference type="Rhea" id="RHEA:16229"/>
        <dbReference type="ChEBI" id="CHEBI:15378"/>
        <dbReference type="ChEBI" id="CHEBI:33019"/>
        <dbReference type="ChEBI" id="CHEBI:37563"/>
        <dbReference type="ChEBI" id="CHEBI:58332"/>
        <dbReference type="ChEBI" id="CHEBI:58608"/>
        <dbReference type="EC" id="2.7.7.41"/>
    </reaction>
</comment>
<feature type="transmembrane region" description="Helical" evidence="19">
    <location>
        <begin position="73"/>
        <end position="97"/>
    </location>
</feature>
<sequence>MKQRILTAFIALIIIAPIIVYGHWPFIVIAYFLATVALFELMRMYHAEKGWLYLLISTVFLWLLLFPSPEIMVYTFTITKFEVIVLFVVLLLTITVLSKNRFTFDQASFLLLATIYIGTAFYFLMNTRFVGLNYFLFILFVIWATDSGAYFVGKAFGKRKLWPDISPNKTIGGAIGGIGIALVVGISFHLIYPFEQSLITIIFITIVISIFGQIGDLVASAIKRHYDVKDSGKIFPGHGGILDRLDSLLFVVIVLHILQFV</sequence>
<feature type="transmembrane region" description="Helical" evidence="19">
    <location>
        <begin position="198"/>
        <end position="220"/>
    </location>
</feature>
<accession>A0A2V3W6I3</accession>
<dbReference type="PANTHER" id="PTHR46382">
    <property type="entry name" value="PHOSPHATIDATE CYTIDYLYLTRANSFERASE"/>
    <property type="match status" value="1"/>
</dbReference>
<comment type="pathway">
    <text evidence="3 18">Phospholipid metabolism; CDP-diacylglycerol biosynthesis; CDP-diacylglycerol from sn-glycerol 3-phosphate: step 3/3.</text>
</comment>
<dbReference type="PANTHER" id="PTHR46382:SF1">
    <property type="entry name" value="PHOSPHATIDATE CYTIDYLYLTRANSFERASE"/>
    <property type="match status" value="1"/>
</dbReference>
<dbReference type="GO" id="GO:0016024">
    <property type="term" value="P:CDP-diacylglycerol biosynthetic process"/>
    <property type="evidence" value="ECO:0007669"/>
    <property type="project" value="UniProtKB-UniPathway"/>
</dbReference>
<evidence type="ECO:0000256" key="19">
    <source>
        <dbReference type="SAM" id="Phobius"/>
    </source>
</evidence>
<evidence type="ECO:0000256" key="5">
    <source>
        <dbReference type="ARBA" id="ARBA00010185"/>
    </source>
</evidence>
<keyword evidence="13 19" id="KW-1133">Transmembrane helix</keyword>
<evidence type="ECO:0000256" key="16">
    <source>
        <dbReference type="ARBA" id="ARBA00023209"/>
    </source>
</evidence>
<feature type="transmembrane region" description="Helical" evidence="19">
    <location>
        <begin position="109"/>
        <end position="125"/>
    </location>
</feature>
<evidence type="ECO:0000256" key="13">
    <source>
        <dbReference type="ARBA" id="ARBA00022989"/>
    </source>
</evidence>
<feature type="transmembrane region" description="Helical" evidence="19">
    <location>
        <begin position="6"/>
        <end position="39"/>
    </location>
</feature>
<evidence type="ECO:0000256" key="3">
    <source>
        <dbReference type="ARBA" id="ARBA00005119"/>
    </source>
</evidence>
<evidence type="ECO:0000313" key="20">
    <source>
        <dbReference type="EMBL" id="PXW88641.1"/>
    </source>
</evidence>
<keyword evidence="14" id="KW-0443">Lipid metabolism</keyword>
<comment type="caution">
    <text evidence="20">The sequence shown here is derived from an EMBL/GenBank/DDBJ whole genome shotgun (WGS) entry which is preliminary data.</text>
</comment>
<evidence type="ECO:0000256" key="9">
    <source>
        <dbReference type="ARBA" id="ARBA00022516"/>
    </source>
</evidence>
<dbReference type="InterPro" id="IPR000374">
    <property type="entry name" value="PC_trans"/>
</dbReference>
<evidence type="ECO:0000256" key="15">
    <source>
        <dbReference type="ARBA" id="ARBA00023136"/>
    </source>
</evidence>
<comment type="pathway">
    <text evidence="4">Lipid metabolism.</text>
</comment>
<dbReference type="Pfam" id="PF01148">
    <property type="entry name" value="CTP_transf_1"/>
    <property type="match status" value="1"/>
</dbReference>
<evidence type="ECO:0000256" key="1">
    <source>
        <dbReference type="ARBA" id="ARBA00001698"/>
    </source>
</evidence>
<keyword evidence="17" id="KW-1208">Phospholipid metabolism</keyword>
<feature type="transmembrane region" description="Helical" evidence="19">
    <location>
        <begin position="131"/>
        <end position="152"/>
    </location>
</feature>
<protein>
    <recommendedName>
        <fullName evidence="7 18">Phosphatidate cytidylyltransferase</fullName>
        <ecNumber evidence="6 18">2.7.7.41</ecNumber>
    </recommendedName>
</protein>
<reference evidence="20 21" key="1">
    <citation type="submission" date="2018-05" db="EMBL/GenBank/DDBJ databases">
        <title>Genomic Encyclopedia of Type Strains, Phase IV (KMG-IV): sequencing the most valuable type-strain genomes for metagenomic binning, comparative biology and taxonomic classification.</title>
        <authorList>
            <person name="Goeker M."/>
        </authorList>
    </citation>
    <scope>NUCLEOTIDE SEQUENCE [LARGE SCALE GENOMIC DNA]</scope>
    <source>
        <strain evidence="20 21">DSM 28556</strain>
    </source>
</reference>
<evidence type="ECO:0000256" key="17">
    <source>
        <dbReference type="ARBA" id="ARBA00023264"/>
    </source>
</evidence>
<dbReference type="EMBL" id="QJJQ01000003">
    <property type="protein sequence ID" value="PXW88641.1"/>
    <property type="molecule type" value="Genomic_DNA"/>
</dbReference>
<evidence type="ECO:0000256" key="4">
    <source>
        <dbReference type="ARBA" id="ARBA00005189"/>
    </source>
</evidence>
<keyword evidence="12 18" id="KW-0548">Nucleotidyltransferase</keyword>
<dbReference type="GO" id="GO:0005886">
    <property type="term" value="C:plasma membrane"/>
    <property type="evidence" value="ECO:0007669"/>
    <property type="project" value="UniProtKB-SubCell"/>
</dbReference>
<dbReference type="RefSeq" id="WP_110394477.1">
    <property type="nucleotide sequence ID" value="NZ_JADIJL010000015.1"/>
</dbReference>
<gene>
    <name evidence="20" type="ORF">DFR56_103146</name>
</gene>
<evidence type="ECO:0000256" key="18">
    <source>
        <dbReference type="RuleBase" id="RU003938"/>
    </source>
</evidence>
<evidence type="ECO:0000313" key="21">
    <source>
        <dbReference type="Proteomes" id="UP000247978"/>
    </source>
</evidence>
<dbReference type="AlphaFoldDB" id="A0A2V3W6I3"/>
<feature type="transmembrane region" description="Helical" evidence="19">
    <location>
        <begin position="173"/>
        <end position="192"/>
    </location>
</feature>
<evidence type="ECO:0000256" key="10">
    <source>
        <dbReference type="ARBA" id="ARBA00022679"/>
    </source>
</evidence>
<feature type="transmembrane region" description="Helical" evidence="19">
    <location>
        <begin position="51"/>
        <end position="67"/>
    </location>
</feature>
<keyword evidence="10 18" id="KW-0808">Transferase</keyword>
<dbReference type="OrthoDB" id="9799199at2"/>
<evidence type="ECO:0000256" key="14">
    <source>
        <dbReference type="ARBA" id="ARBA00023098"/>
    </source>
</evidence>
<comment type="similarity">
    <text evidence="5 18">Belongs to the CDS family.</text>
</comment>